<reference evidence="1" key="1">
    <citation type="submission" date="2022-03" db="EMBL/GenBank/DDBJ databases">
        <authorList>
            <person name="Sayadi A."/>
        </authorList>
    </citation>
    <scope>NUCLEOTIDE SEQUENCE</scope>
</reference>
<dbReference type="OrthoDB" id="6631236at2759"/>
<sequence length="31" mass="3723">MISSRKSLSSLLLFRYRSLLYRQTMNMILIS</sequence>
<accession>A0A9P0PSD5</accession>
<gene>
    <name evidence="1" type="ORF">ACAOBT_LOCUS23524</name>
</gene>
<comment type="caution">
    <text evidence="1">The sequence shown here is derived from an EMBL/GenBank/DDBJ whole genome shotgun (WGS) entry which is preliminary data.</text>
</comment>
<protein>
    <submittedName>
        <fullName evidence="1">Uncharacterized protein</fullName>
    </submittedName>
</protein>
<name>A0A9P0PSD5_ACAOB</name>
<dbReference type="EMBL" id="CAKOFQ010007278">
    <property type="protein sequence ID" value="CAH1997075.1"/>
    <property type="molecule type" value="Genomic_DNA"/>
</dbReference>
<evidence type="ECO:0000313" key="2">
    <source>
        <dbReference type="Proteomes" id="UP001152888"/>
    </source>
</evidence>
<organism evidence="1 2">
    <name type="scientific">Acanthoscelides obtectus</name>
    <name type="common">Bean weevil</name>
    <name type="synonym">Bruchus obtectus</name>
    <dbReference type="NCBI Taxonomy" id="200917"/>
    <lineage>
        <taxon>Eukaryota</taxon>
        <taxon>Metazoa</taxon>
        <taxon>Ecdysozoa</taxon>
        <taxon>Arthropoda</taxon>
        <taxon>Hexapoda</taxon>
        <taxon>Insecta</taxon>
        <taxon>Pterygota</taxon>
        <taxon>Neoptera</taxon>
        <taxon>Endopterygota</taxon>
        <taxon>Coleoptera</taxon>
        <taxon>Polyphaga</taxon>
        <taxon>Cucujiformia</taxon>
        <taxon>Chrysomeloidea</taxon>
        <taxon>Chrysomelidae</taxon>
        <taxon>Bruchinae</taxon>
        <taxon>Bruchini</taxon>
        <taxon>Acanthoscelides</taxon>
    </lineage>
</organism>
<dbReference type="Proteomes" id="UP001152888">
    <property type="component" value="Unassembled WGS sequence"/>
</dbReference>
<evidence type="ECO:0000313" key="1">
    <source>
        <dbReference type="EMBL" id="CAH1997075.1"/>
    </source>
</evidence>
<proteinExistence type="predicted"/>
<keyword evidence="2" id="KW-1185">Reference proteome</keyword>
<dbReference type="AlphaFoldDB" id="A0A9P0PSD5"/>